<dbReference type="STRING" id="1125411.W908_02360"/>
<name>A0A0M3T1S9_9GAMM</name>
<dbReference type="GO" id="GO:0005829">
    <property type="term" value="C:cytosol"/>
    <property type="evidence" value="ECO:0007669"/>
    <property type="project" value="TreeGrafter"/>
</dbReference>
<dbReference type="InterPro" id="IPR011008">
    <property type="entry name" value="Dimeric_a/b-barrel"/>
</dbReference>
<dbReference type="GO" id="GO:0043565">
    <property type="term" value="F:sequence-specific DNA binding"/>
    <property type="evidence" value="ECO:0007669"/>
    <property type="project" value="InterPro"/>
</dbReference>
<accession>A0A0M3T1S9</accession>
<dbReference type="PROSITE" id="PS00519">
    <property type="entry name" value="HTH_ASNC_1"/>
    <property type="match status" value="1"/>
</dbReference>
<dbReference type="PANTHER" id="PTHR30154">
    <property type="entry name" value="LEUCINE-RESPONSIVE REGULATORY PROTEIN"/>
    <property type="match status" value="1"/>
</dbReference>
<dbReference type="SUPFAM" id="SSF46785">
    <property type="entry name" value="Winged helix' DNA-binding domain"/>
    <property type="match status" value="1"/>
</dbReference>
<dbReference type="InterPro" id="IPR011991">
    <property type="entry name" value="ArsR-like_HTH"/>
</dbReference>
<evidence type="ECO:0000313" key="6">
    <source>
        <dbReference type="Proteomes" id="UP000068905"/>
    </source>
</evidence>
<dbReference type="PRINTS" id="PR00033">
    <property type="entry name" value="HTHASNC"/>
</dbReference>
<dbReference type="CDD" id="cd00090">
    <property type="entry name" value="HTH_ARSR"/>
    <property type="match status" value="1"/>
</dbReference>
<dbReference type="SMART" id="SM00344">
    <property type="entry name" value="HTH_ASNC"/>
    <property type="match status" value="1"/>
</dbReference>
<proteinExistence type="predicted"/>
<dbReference type="RefSeq" id="WP_020026131.1">
    <property type="nucleotide sequence ID" value="NZ_CP006911.1"/>
</dbReference>
<dbReference type="GO" id="GO:0006355">
    <property type="term" value="P:regulation of DNA-templated transcription"/>
    <property type="evidence" value="ECO:0007669"/>
    <property type="project" value="UniProtKB-ARBA"/>
</dbReference>
<dbReference type="SUPFAM" id="SSF54909">
    <property type="entry name" value="Dimeric alpha+beta barrel"/>
    <property type="match status" value="1"/>
</dbReference>
<keyword evidence="1" id="KW-0805">Transcription regulation</keyword>
<dbReference type="InterPro" id="IPR019885">
    <property type="entry name" value="Tscrpt_reg_HTH_AsnC-type_CS"/>
</dbReference>
<gene>
    <name evidence="5" type="ORF">W908_02360</name>
</gene>
<keyword evidence="2" id="KW-0238">DNA-binding</keyword>
<dbReference type="AlphaFoldDB" id="A0A0M3T1S9"/>
<evidence type="ECO:0000256" key="1">
    <source>
        <dbReference type="ARBA" id="ARBA00023015"/>
    </source>
</evidence>
<dbReference type="KEGG" id="tsn:W908_02360"/>
<dbReference type="InterPro" id="IPR000485">
    <property type="entry name" value="AsnC-type_HTH_dom"/>
</dbReference>
<dbReference type="EMBL" id="CP006911">
    <property type="protein sequence ID" value="ALE01545.1"/>
    <property type="molecule type" value="Genomic_DNA"/>
</dbReference>
<dbReference type="InterPro" id="IPR019887">
    <property type="entry name" value="Tscrpt_reg_AsnC/Lrp_C"/>
</dbReference>
<feature type="domain" description="HTH asnC-type" evidence="4">
    <location>
        <begin position="4"/>
        <end position="66"/>
    </location>
</feature>
<evidence type="ECO:0000256" key="3">
    <source>
        <dbReference type="ARBA" id="ARBA00023163"/>
    </source>
</evidence>
<dbReference type="PANTHER" id="PTHR30154:SF34">
    <property type="entry name" value="TRANSCRIPTIONAL REGULATOR AZLB"/>
    <property type="match status" value="1"/>
</dbReference>
<dbReference type="Pfam" id="PF01037">
    <property type="entry name" value="AsnC_trans_reg"/>
    <property type="match status" value="1"/>
</dbReference>
<dbReference type="Gene3D" id="3.30.70.920">
    <property type="match status" value="1"/>
</dbReference>
<evidence type="ECO:0000259" key="4">
    <source>
        <dbReference type="PROSITE" id="PS50956"/>
    </source>
</evidence>
<dbReference type="GO" id="GO:0043200">
    <property type="term" value="P:response to amino acid"/>
    <property type="evidence" value="ECO:0007669"/>
    <property type="project" value="TreeGrafter"/>
</dbReference>
<keyword evidence="6" id="KW-1185">Reference proteome</keyword>
<dbReference type="InterPro" id="IPR036390">
    <property type="entry name" value="WH_DNA-bd_sf"/>
</dbReference>
<dbReference type="InterPro" id="IPR019888">
    <property type="entry name" value="Tscrpt_reg_AsnC-like"/>
</dbReference>
<evidence type="ECO:0000313" key="5">
    <source>
        <dbReference type="EMBL" id="ALE01545.1"/>
    </source>
</evidence>
<reference evidence="5 6" key="1">
    <citation type="journal article" date="2015" name="Genome Announc.">
        <title>Genome Sequence of 'Candidatus Thioglobus singularis' Strain PS1, a Mixotroph from the SUP05 Clade of Marine Gammaproteobacteria.</title>
        <authorList>
            <person name="Marshall K.T."/>
            <person name="Morris R.M."/>
        </authorList>
    </citation>
    <scope>NUCLEOTIDE SEQUENCE [LARGE SCALE GENOMIC DNA]</scope>
    <source>
        <strain evidence="5 6">PS1</strain>
    </source>
</reference>
<dbReference type="InterPro" id="IPR036388">
    <property type="entry name" value="WH-like_DNA-bd_sf"/>
</dbReference>
<evidence type="ECO:0000256" key="2">
    <source>
        <dbReference type="ARBA" id="ARBA00023125"/>
    </source>
</evidence>
<dbReference type="PROSITE" id="PS50956">
    <property type="entry name" value="HTH_ASNC_2"/>
    <property type="match status" value="1"/>
</dbReference>
<dbReference type="Pfam" id="PF13412">
    <property type="entry name" value="HTH_24"/>
    <property type="match status" value="1"/>
</dbReference>
<sequence>MHKLDERDIQILSILQVEGRITKTALADKLNLSLTPSWDRLQRLEEAGIIESYGAKLSSSFLSNFHLVITEVELESHKQGEFARFEEAIMEFDEVLSCWSVGGSLDYILRVFVKDVSDYQDFLKRVLKADIGMRRYFSYAVLDTIKHTDMISETLIKRSDLAK</sequence>
<dbReference type="Gene3D" id="1.10.10.10">
    <property type="entry name" value="Winged helix-like DNA-binding domain superfamily/Winged helix DNA-binding domain"/>
    <property type="match status" value="1"/>
</dbReference>
<dbReference type="Proteomes" id="UP000068905">
    <property type="component" value="Chromosome"/>
</dbReference>
<dbReference type="OrthoDB" id="8590699at2"/>
<keyword evidence="3" id="KW-0804">Transcription</keyword>
<organism evidence="5 6">
    <name type="scientific">Candidatus Pseudothioglobus singularis PS1</name>
    <dbReference type="NCBI Taxonomy" id="1125411"/>
    <lineage>
        <taxon>Bacteria</taxon>
        <taxon>Pseudomonadati</taxon>
        <taxon>Pseudomonadota</taxon>
        <taxon>Gammaproteobacteria</taxon>
        <taxon>Candidatus Pseudothioglobaceae</taxon>
        <taxon>Candidatus Pseudothioglobus</taxon>
    </lineage>
</organism>
<protein>
    <submittedName>
        <fullName evidence="5">AsnC family transcriptional regulator</fullName>
    </submittedName>
</protein>